<dbReference type="AlphaFoldDB" id="A0A9P7M5Y1"/>
<organism evidence="1 2">
    <name type="scientific">Claviceps pazoutovae</name>
    <dbReference type="NCBI Taxonomy" id="1649127"/>
    <lineage>
        <taxon>Eukaryota</taxon>
        <taxon>Fungi</taxon>
        <taxon>Dikarya</taxon>
        <taxon>Ascomycota</taxon>
        <taxon>Pezizomycotina</taxon>
        <taxon>Sordariomycetes</taxon>
        <taxon>Hypocreomycetidae</taxon>
        <taxon>Hypocreales</taxon>
        <taxon>Clavicipitaceae</taxon>
        <taxon>Claviceps</taxon>
    </lineage>
</organism>
<dbReference type="Proteomes" id="UP000706124">
    <property type="component" value="Unassembled WGS sequence"/>
</dbReference>
<dbReference type="EMBL" id="SRPO01000754">
    <property type="protein sequence ID" value="KAG5930362.1"/>
    <property type="molecule type" value="Genomic_DNA"/>
</dbReference>
<name>A0A9P7M5Y1_9HYPO</name>
<comment type="caution">
    <text evidence="1">The sequence shown here is derived from an EMBL/GenBank/DDBJ whole genome shotgun (WGS) entry which is preliminary data.</text>
</comment>
<reference evidence="1 2" key="1">
    <citation type="journal article" date="2020" name="bioRxiv">
        <title>Whole genome comparisons of ergot fungi reveals the divergence and evolution of species within the genus Claviceps are the result of varying mechanisms driving genome evolution and host range expansion.</title>
        <authorList>
            <person name="Wyka S.A."/>
            <person name="Mondo S.J."/>
            <person name="Liu M."/>
            <person name="Dettman J."/>
            <person name="Nalam V."/>
            <person name="Broders K.D."/>
        </authorList>
    </citation>
    <scope>NUCLEOTIDE SEQUENCE [LARGE SCALE GENOMIC DNA]</scope>
    <source>
        <strain evidence="1 2">CCC 1485</strain>
    </source>
</reference>
<accession>A0A9P7M5Y1</accession>
<dbReference type="OrthoDB" id="4338954at2759"/>
<keyword evidence="2" id="KW-1185">Reference proteome</keyword>
<gene>
    <name evidence="1" type="ORF">E4U60_007092</name>
</gene>
<proteinExistence type="predicted"/>
<protein>
    <submittedName>
        <fullName evidence="1">Uncharacterized protein</fullName>
    </submittedName>
</protein>
<evidence type="ECO:0000313" key="1">
    <source>
        <dbReference type="EMBL" id="KAG5930362.1"/>
    </source>
</evidence>
<evidence type="ECO:0000313" key="2">
    <source>
        <dbReference type="Proteomes" id="UP000706124"/>
    </source>
</evidence>
<sequence length="105" mass="12222">MLGRHCIRSFSTSRKINPSFLSQLRQSRHGPLRWLRVSVLLCTSAAVVNICAKKFWDRRSLKNVTAEKDLAETQLRNNALLDAYGDRSSLEELEKARQWYEKRNS</sequence>